<organism evidence="2 3">
    <name type="scientific">Trichuris muris</name>
    <name type="common">Mouse whipworm</name>
    <dbReference type="NCBI Taxonomy" id="70415"/>
    <lineage>
        <taxon>Eukaryota</taxon>
        <taxon>Metazoa</taxon>
        <taxon>Ecdysozoa</taxon>
        <taxon>Nematoda</taxon>
        <taxon>Enoplea</taxon>
        <taxon>Dorylaimia</taxon>
        <taxon>Trichinellida</taxon>
        <taxon>Trichuridae</taxon>
        <taxon>Trichuris</taxon>
    </lineage>
</organism>
<dbReference type="WBParaSite" id="TMUE_2000010462.1">
    <property type="protein sequence ID" value="TMUE_2000010462.1"/>
    <property type="gene ID" value="WBGene00295137"/>
</dbReference>
<keyword evidence="1" id="KW-0732">Signal</keyword>
<feature type="signal peptide" evidence="1">
    <location>
        <begin position="1"/>
        <end position="16"/>
    </location>
</feature>
<protein>
    <submittedName>
        <fullName evidence="3">Uncharacterized protein</fullName>
    </submittedName>
</protein>
<feature type="chain" id="PRO_5024308482" evidence="1">
    <location>
        <begin position="17"/>
        <end position="176"/>
    </location>
</feature>
<reference evidence="3" key="1">
    <citation type="submission" date="2019-12" db="UniProtKB">
        <authorList>
            <consortium name="WormBaseParasite"/>
        </authorList>
    </citation>
    <scope>IDENTIFICATION</scope>
</reference>
<proteinExistence type="predicted"/>
<evidence type="ECO:0000256" key="1">
    <source>
        <dbReference type="SAM" id="SignalP"/>
    </source>
</evidence>
<name>A0A5S6QU92_TRIMR</name>
<dbReference type="Proteomes" id="UP000046395">
    <property type="component" value="Unassembled WGS sequence"/>
</dbReference>
<keyword evidence="2" id="KW-1185">Reference proteome</keyword>
<evidence type="ECO:0000313" key="3">
    <source>
        <dbReference type="WBParaSite" id="TMUE_2000010462.1"/>
    </source>
</evidence>
<accession>A0A5S6QU92</accession>
<dbReference type="AlphaFoldDB" id="A0A5S6QU92"/>
<evidence type="ECO:0000313" key="2">
    <source>
        <dbReference type="Proteomes" id="UP000046395"/>
    </source>
</evidence>
<sequence>MTLKFILTQLVAVCAGYSISTSHGTDITPSTVTIAQPTNRISQGKELLRYDQLLKRQIPVDTVLQQAGMASRAIPTIAALQQPNLWGIWKAPIPPIPIIPAEMMPVNYPQPLALQMPVPPEKKRPPKLPMPTAIDYIMLNVYITSKLEELQMRVLRIENKLEKLEQPAFLSWPDGR</sequence>